<keyword evidence="3" id="KW-1185">Reference proteome</keyword>
<feature type="domain" description="Right handed beta helix" evidence="1">
    <location>
        <begin position="176"/>
        <end position="300"/>
    </location>
</feature>
<dbReference type="Pfam" id="PF13229">
    <property type="entry name" value="Beta_helix"/>
    <property type="match status" value="1"/>
</dbReference>
<dbReference type="Proteomes" id="UP000230709">
    <property type="component" value="Chromosome"/>
</dbReference>
<dbReference type="STRING" id="595536.GCA_000178815_03873"/>
<dbReference type="AlphaFoldDB" id="A0A2D2CXY2"/>
<dbReference type="Gene3D" id="2.160.20.10">
    <property type="entry name" value="Single-stranded right-handed beta-helix, Pectin lyase-like"/>
    <property type="match status" value="1"/>
</dbReference>
<dbReference type="EMBL" id="CP023737">
    <property type="protein sequence ID" value="ATQ67564.1"/>
    <property type="molecule type" value="Genomic_DNA"/>
</dbReference>
<evidence type="ECO:0000313" key="3">
    <source>
        <dbReference type="Proteomes" id="UP000230709"/>
    </source>
</evidence>
<dbReference type="SMART" id="SM00710">
    <property type="entry name" value="PbH1"/>
    <property type="match status" value="5"/>
</dbReference>
<evidence type="ECO:0000313" key="2">
    <source>
        <dbReference type="EMBL" id="ATQ67564.1"/>
    </source>
</evidence>
<dbReference type="InterPro" id="IPR011050">
    <property type="entry name" value="Pectin_lyase_fold/virulence"/>
</dbReference>
<dbReference type="InterPro" id="IPR006626">
    <property type="entry name" value="PbH1"/>
</dbReference>
<dbReference type="SUPFAM" id="SSF51126">
    <property type="entry name" value="Pectin lyase-like"/>
    <property type="match status" value="1"/>
</dbReference>
<gene>
    <name evidence="2" type="ORF">CQW49_06430</name>
</gene>
<reference evidence="3" key="1">
    <citation type="submission" date="2017-10" db="EMBL/GenBank/DDBJ databases">
        <title>Completed PacBio SMRT sequence of Methylosinus trichosporium OB3b reveals presence of a third large plasmid.</title>
        <authorList>
            <person name="Charles T.C."/>
            <person name="Lynch M.D.J."/>
            <person name="Heil J.R."/>
            <person name="Cheng J."/>
        </authorList>
    </citation>
    <scope>NUCLEOTIDE SEQUENCE [LARGE SCALE GENOMIC DNA]</scope>
    <source>
        <strain evidence="3">OB3b</strain>
    </source>
</reference>
<evidence type="ECO:0000259" key="1">
    <source>
        <dbReference type="Pfam" id="PF13229"/>
    </source>
</evidence>
<protein>
    <recommendedName>
        <fullName evidence="1">Right handed beta helix domain-containing protein</fullName>
    </recommendedName>
</protein>
<dbReference type="InterPro" id="IPR039448">
    <property type="entry name" value="Beta_helix"/>
</dbReference>
<dbReference type="KEGG" id="mtw:CQW49_06430"/>
<accession>A0A2D2CXY2</accession>
<dbReference type="InterPro" id="IPR012334">
    <property type="entry name" value="Pectin_lyas_fold"/>
</dbReference>
<sequence length="303" mass="32820">MSGVKTVLPQGTFEVSKSVRLYDDAHICGFGALETTLVLADGVNDNMFTNADHRKGNKNIRLENIRIIGNDKRQWKPATEQRSSFCNGVYLINSGSVSFCDIYIYDMLQTGLHFTFCNDVSIDGLYAENIGWSGLGTTGTNNIVAIDLMVVNSGLDSRHSAVHLDGGNCAYVQGAIHRCVGNGVMLDSTYGKLTNCLVQVNARDCMRGVALIGNPVSQPSNICVSKSTFVDNEIGVMISNAHGAFVVDSHIEGSRECGVLFQGKVGGYDSFVANCSFARNVVDVNQLHQSRNNFLIDNELESA</sequence>
<name>A0A2D2CXY2_METT3</name>
<proteinExistence type="predicted"/>
<organism evidence="2 3">
    <name type="scientific">Methylosinus trichosporium (strain ATCC 35070 / NCIMB 11131 / UNIQEM 75 / OB3b)</name>
    <dbReference type="NCBI Taxonomy" id="595536"/>
    <lineage>
        <taxon>Bacteria</taxon>
        <taxon>Pseudomonadati</taxon>
        <taxon>Pseudomonadota</taxon>
        <taxon>Alphaproteobacteria</taxon>
        <taxon>Hyphomicrobiales</taxon>
        <taxon>Methylocystaceae</taxon>
        <taxon>Methylosinus</taxon>
    </lineage>
</organism>